<accession>A0AAX3LWJ2</accession>
<dbReference type="RefSeq" id="WP_273612398.1">
    <property type="nucleotide sequence ID" value="NZ_CP117416.1"/>
</dbReference>
<dbReference type="Pfam" id="PF18928">
    <property type="entry name" value="DUF5677"/>
    <property type="match status" value="1"/>
</dbReference>
<dbReference type="EMBL" id="CP117416">
    <property type="protein sequence ID" value="WCT53836.1"/>
    <property type="molecule type" value="Genomic_DNA"/>
</dbReference>
<gene>
    <name evidence="1" type="ORF">PQ456_11485</name>
</gene>
<evidence type="ECO:0000313" key="1">
    <source>
        <dbReference type="EMBL" id="WCT53836.1"/>
    </source>
</evidence>
<dbReference type="InterPro" id="IPR043733">
    <property type="entry name" value="DUF5677"/>
</dbReference>
<protein>
    <submittedName>
        <fullName evidence="1">DUF5677 domain-containing protein</fullName>
    </submittedName>
</protein>
<keyword evidence="2" id="KW-1185">Reference proteome</keyword>
<sequence>MDEELIKKLDKIINKFVFESRKFVEYSSFPYGLLNDIKFQKKTIQLVYDFEYFVFTKSLKTLISIKNLLKEDLNEDVFILVRSIFENYLSCRYLHENDDKIDQFIEHPLRISLAHYNVQQDGSIVNRDKEIIGKQENPSKFKLGADKNYFYNFYDLLSTYAHCNFGIVGNYLDENFNYTVTKVNDSLLVRMIVVFVFSKLFELIVTVDGEDFKDVRTEKNSYQLVKDAIQLLESALDELKDYYNSSKNETNKYINKRMKELMKDMKKSLKEELGSVPKAEIKIT</sequence>
<dbReference type="AlphaFoldDB" id="A0AAX3LWJ2"/>
<evidence type="ECO:0000313" key="2">
    <source>
        <dbReference type="Proteomes" id="UP001220509"/>
    </source>
</evidence>
<reference evidence="1 2" key="1">
    <citation type="submission" date="2023-02" db="EMBL/GenBank/DDBJ databases">
        <title>Genome sequence of Paenibacillus kyungheensis KACC 18744.</title>
        <authorList>
            <person name="Kim S."/>
            <person name="Heo J."/>
            <person name="Kwon S.-W."/>
        </authorList>
    </citation>
    <scope>NUCLEOTIDE SEQUENCE [LARGE SCALE GENOMIC DNA]</scope>
    <source>
        <strain evidence="1 2">KACC 18744</strain>
    </source>
</reference>
<dbReference type="KEGG" id="pka:PQ456_11485"/>
<organism evidence="1 2">
    <name type="scientific">Paenibacillus kyungheensis</name>
    <dbReference type="NCBI Taxonomy" id="1452732"/>
    <lineage>
        <taxon>Bacteria</taxon>
        <taxon>Bacillati</taxon>
        <taxon>Bacillota</taxon>
        <taxon>Bacilli</taxon>
        <taxon>Bacillales</taxon>
        <taxon>Paenibacillaceae</taxon>
        <taxon>Paenibacillus</taxon>
    </lineage>
</organism>
<dbReference type="Proteomes" id="UP001220509">
    <property type="component" value="Chromosome"/>
</dbReference>
<name>A0AAX3LWJ2_9BACL</name>
<proteinExistence type="predicted"/>